<protein>
    <submittedName>
        <fullName evidence="1">Uncharacterized protein</fullName>
    </submittedName>
</protein>
<gene>
    <name evidence="1" type="ORF">TL16_g00480</name>
</gene>
<dbReference type="AlphaFoldDB" id="A0A9W6Z8A6"/>
<dbReference type="EMBL" id="BLQM01000008">
    <property type="protein sequence ID" value="GMH49274.1"/>
    <property type="molecule type" value="Genomic_DNA"/>
</dbReference>
<evidence type="ECO:0000313" key="2">
    <source>
        <dbReference type="Proteomes" id="UP001162640"/>
    </source>
</evidence>
<comment type="caution">
    <text evidence="1">The sequence shown here is derived from an EMBL/GenBank/DDBJ whole genome shotgun (WGS) entry which is preliminary data.</text>
</comment>
<sequence length="78" mass="8838">MPAPVCTAAESLFVSKRRSTETNEKISEKDLERWLTFTRLYARLRGEGTENGIEASVADFQSAVDLDNRLKEQGYIRA</sequence>
<name>A0A9W6Z8A6_9STRA</name>
<reference evidence="2" key="1">
    <citation type="journal article" date="2023" name="Commun. Biol.">
        <title>Genome analysis of Parmales, the sister group of diatoms, reveals the evolutionary specialization of diatoms from phago-mixotrophs to photoautotrophs.</title>
        <authorList>
            <person name="Ban H."/>
            <person name="Sato S."/>
            <person name="Yoshikawa S."/>
            <person name="Yamada K."/>
            <person name="Nakamura Y."/>
            <person name="Ichinomiya M."/>
            <person name="Sato N."/>
            <person name="Blanc-Mathieu R."/>
            <person name="Endo H."/>
            <person name="Kuwata A."/>
            <person name="Ogata H."/>
        </authorList>
    </citation>
    <scope>NUCLEOTIDE SEQUENCE [LARGE SCALE GENOMIC DNA]</scope>
</reference>
<accession>A0A9W6Z8A6</accession>
<evidence type="ECO:0000313" key="1">
    <source>
        <dbReference type="EMBL" id="GMH49274.1"/>
    </source>
</evidence>
<dbReference type="Proteomes" id="UP001162640">
    <property type="component" value="Unassembled WGS sequence"/>
</dbReference>
<organism evidence="1 2">
    <name type="scientific">Triparma laevis f. inornata</name>
    <dbReference type="NCBI Taxonomy" id="1714386"/>
    <lineage>
        <taxon>Eukaryota</taxon>
        <taxon>Sar</taxon>
        <taxon>Stramenopiles</taxon>
        <taxon>Ochrophyta</taxon>
        <taxon>Bolidophyceae</taxon>
        <taxon>Parmales</taxon>
        <taxon>Triparmaceae</taxon>
        <taxon>Triparma</taxon>
    </lineage>
</organism>
<proteinExistence type="predicted"/>